<proteinExistence type="predicted"/>
<accession>A0A8X7WT00</accession>
<dbReference type="AlphaFoldDB" id="A0A8X7WT00"/>
<feature type="domain" description="Rab-GAP TBC" evidence="3">
    <location>
        <begin position="66"/>
        <end position="134"/>
    </location>
</feature>
<dbReference type="InterPro" id="IPR000195">
    <property type="entry name" value="Rab-GAP-TBC_dom"/>
</dbReference>
<protein>
    <submittedName>
        <fullName evidence="4">TBC17 protein</fullName>
    </submittedName>
</protein>
<dbReference type="EMBL" id="JAATIS010009265">
    <property type="protein sequence ID" value="KAG2455460.1"/>
    <property type="molecule type" value="Genomic_DNA"/>
</dbReference>
<dbReference type="Proteomes" id="UP000886611">
    <property type="component" value="Unassembled WGS sequence"/>
</dbReference>
<reference evidence="4 5" key="1">
    <citation type="journal article" date="2021" name="Cell">
        <title>Tracing the genetic footprints of vertebrate landing in non-teleost ray-finned fishes.</title>
        <authorList>
            <person name="Bi X."/>
            <person name="Wang K."/>
            <person name="Yang L."/>
            <person name="Pan H."/>
            <person name="Jiang H."/>
            <person name="Wei Q."/>
            <person name="Fang M."/>
            <person name="Yu H."/>
            <person name="Zhu C."/>
            <person name="Cai Y."/>
            <person name="He Y."/>
            <person name="Gan X."/>
            <person name="Zeng H."/>
            <person name="Yu D."/>
            <person name="Zhu Y."/>
            <person name="Jiang H."/>
            <person name="Qiu Q."/>
            <person name="Yang H."/>
            <person name="Zhang Y.E."/>
            <person name="Wang W."/>
            <person name="Zhu M."/>
            <person name="He S."/>
            <person name="Zhang G."/>
        </authorList>
    </citation>
    <scope>NUCLEOTIDE SEQUENCE [LARGE SCALE GENOMIC DNA]</scope>
    <source>
        <strain evidence="4">Bchr_013</strain>
    </source>
</reference>
<dbReference type="PANTHER" id="PTHR22957:SF360">
    <property type="entry name" value="TBC1 DOMAIN FAMILY MEMBER 17"/>
    <property type="match status" value="1"/>
</dbReference>
<feature type="region of interest" description="Disordered" evidence="2">
    <location>
        <begin position="211"/>
        <end position="261"/>
    </location>
</feature>
<feature type="compositionally biased region" description="Polar residues" evidence="2">
    <location>
        <begin position="238"/>
        <end position="250"/>
    </location>
</feature>
<name>A0A8X7WT00_POLSE</name>
<comment type="caution">
    <text evidence="4">The sequence shown here is derived from an EMBL/GenBank/DDBJ whole genome shotgun (WGS) entry which is preliminary data.</text>
</comment>
<dbReference type="PANTHER" id="PTHR22957">
    <property type="entry name" value="TBC1 DOMAIN FAMILY MEMBER GTPASE-ACTIVATING PROTEIN"/>
    <property type="match status" value="1"/>
</dbReference>
<gene>
    <name evidence="4" type="primary">Tbc1d17</name>
    <name evidence="4" type="ORF">GTO96_0007550</name>
</gene>
<keyword evidence="1" id="KW-0343">GTPase activation</keyword>
<evidence type="ECO:0000256" key="2">
    <source>
        <dbReference type="SAM" id="MobiDB-lite"/>
    </source>
</evidence>
<organism evidence="4 5">
    <name type="scientific">Polypterus senegalus</name>
    <name type="common">Senegal bichir</name>
    <dbReference type="NCBI Taxonomy" id="55291"/>
    <lineage>
        <taxon>Eukaryota</taxon>
        <taxon>Metazoa</taxon>
        <taxon>Chordata</taxon>
        <taxon>Craniata</taxon>
        <taxon>Vertebrata</taxon>
        <taxon>Euteleostomi</taxon>
        <taxon>Actinopterygii</taxon>
        <taxon>Polypteriformes</taxon>
        <taxon>Polypteridae</taxon>
        <taxon>Polypterus</taxon>
    </lineage>
</organism>
<evidence type="ECO:0000256" key="1">
    <source>
        <dbReference type="ARBA" id="ARBA00022468"/>
    </source>
</evidence>
<dbReference type="InterPro" id="IPR035969">
    <property type="entry name" value="Rab-GAP_TBC_sf"/>
</dbReference>
<dbReference type="GO" id="GO:0005096">
    <property type="term" value="F:GTPase activator activity"/>
    <property type="evidence" value="ECO:0007669"/>
    <property type="project" value="UniProtKB-KW"/>
</dbReference>
<evidence type="ECO:0000313" key="5">
    <source>
        <dbReference type="Proteomes" id="UP000886611"/>
    </source>
</evidence>
<dbReference type="Pfam" id="PF00566">
    <property type="entry name" value="RabGAP-TBC"/>
    <property type="match status" value="1"/>
</dbReference>
<dbReference type="Gene3D" id="1.10.472.80">
    <property type="entry name" value="Ypt/Rab-GAP domain of gyp1p, domain 3"/>
    <property type="match status" value="1"/>
</dbReference>
<feature type="non-terminal residue" evidence="4">
    <location>
        <position position="1"/>
    </location>
</feature>
<evidence type="ECO:0000313" key="4">
    <source>
        <dbReference type="EMBL" id="KAG2455460.1"/>
    </source>
</evidence>
<sequence>MAAAELFGCRFQVYRNGQIFDTFGQPPMPLQHLRFTVFLSVPASPRMLLYAVSFVLQDMQRKEWDEYFRMKVQWKSVSEEQEMRNSLLRGYRSLIERDVSRTDRNNRFYSGNENPGLTLLNDVLMTYCMYNFDLDSKDSGTLCFCFRWLLIWFKREFSFQDILNLWEHINELTMKLDLKDILCRAESIFKQLEACPDLPSKVRVVLGQASPSEEVGFDRTENSTSSSEDTQPGLPLSEAQTSNTSPTESSIEVLPTPPSEP</sequence>
<keyword evidence="5" id="KW-1185">Reference proteome</keyword>
<feature type="non-terminal residue" evidence="4">
    <location>
        <position position="261"/>
    </location>
</feature>
<evidence type="ECO:0000259" key="3">
    <source>
        <dbReference type="Pfam" id="PF00566"/>
    </source>
</evidence>
<dbReference type="SUPFAM" id="SSF47923">
    <property type="entry name" value="Ypt/Rab-GAP domain of gyp1p"/>
    <property type="match status" value="2"/>
</dbReference>